<evidence type="ECO:0000313" key="2">
    <source>
        <dbReference type="EMBL" id="CAH3022423.1"/>
    </source>
</evidence>
<evidence type="ECO:0000256" key="1">
    <source>
        <dbReference type="SAM" id="Coils"/>
    </source>
</evidence>
<accession>A0ABN8M3U9</accession>
<keyword evidence="1" id="KW-0175">Coiled coil</keyword>
<dbReference type="Proteomes" id="UP001159427">
    <property type="component" value="Unassembled WGS sequence"/>
</dbReference>
<gene>
    <name evidence="2" type="ORF">PEVE_00015317</name>
</gene>
<keyword evidence="3" id="KW-1185">Reference proteome</keyword>
<name>A0ABN8M3U9_9CNID</name>
<proteinExistence type="predicted"/>
<protein>
    <submittedName>
        <fullName evidence="2">Uncharacterized protein</fullName>
    </submittedName>
</protein>
<feature type="non-terminal residue" evidence="2">
    <location>
        <position position="200"/>
    </location>
</feature>
<sequence>MFALCQASDLRYLMTEVRCQTSDVSSSDKSLLPQSVLEASSFDPTPSAISKASKTSLVSEAVECAFASSFDSFSSGDGKESLEALTGFCATATTTTTTGAKRPVEAKGEINEERIEDYKDRVLKLEEENLELKRSYEHLMEARAVTFKTSAKSFKSQRASNTWEDGGTEKKKKFWLTAKVHVTQEEFGGTDAEASFSSVR</sequence>
<feature type="coiled-coil region" evidence="1">
    <location>
        <begin position="108"/>
        <end position="142"/>
    </location>
</feature>
<dbReference type="EMBL" id="CALNXI010000218">
    <property type="protein sequence ID" value="CAH3022423.1"/>
    <property type="molecule type" value="Genomic_DNA"/>
</dbReference>
<evidence type="ECO:0000313" key="3">
    <source>
        <dbReference type="Proteomes" id="UP001159427"/>
    </source>
</evidence>
<organism evidence="2 3">
    <name type="scientific">Porites evermanni</name>
    <dbReference type="NCBI Taxonomy" id="104178"/>
    <lineage>
        <taxon>Eukaryota</taxon>
        <taxon>Metazoa</taxon>
        <taxon>Cnidaria</taxon>
        <taxon>Anthozoa</taxon>
        <taxon>Hexacorallia</taxon>
        <taxon>Scleractinia</taxon>
        <taxon>Fungiina</taxon>
        <taxon>Poritidae</taxon>
        <taxon>Porites</taxon>
    </lineage>
</organism>
<comment type="caution">
    <text evidence="2">The sequence shown here is derived from an EMBL/GenBank/DDBJ whole genome shotgun (WGS) entry which is preliminary data.</text>
</comment>
<reference evidence="2 3" key="1">
    <citation type="submission" date="2022-05" db="EMBL/GenBank/DDBJ databases">
        <authorList>
            <consortium name="Genoscope - CEA"/>
            <person name="William W."/>
        </authorList>
    </citation>
    <scope>NUCLEOTIDE SEQUENCE [LARGE SCALE GENOMIC DNA]</scope>
</reference>